<evidence type="ECO:0000313" key="2">
    <source>
        <dbReference type="EMBL" id="KAK2602005.1"/>
    </source>
</evidence>
<accession>A0AAJ0CRC7</accession>
<evidence type="ECO:0000313" key="3">
    <source>
        <dbReference type="Proteomes" id="UP001251528"/>
    </source>
</evidence>
<organism evidence="2 3">
    <name type="scientific">Conoideocrella luteorostrata</name>
    <dbReference type="NCBI Taxonomy" id="1105319"/>
    <lineage>
        <taxon>Eukaryota</taxon>
        <taxon>Fungi</taxon>
        <taxon>Dikarya</taxon>
        <taxon>Ascomycota</taxon>
        <taxon>Pezizomycotina</taxon>
        <taxon>Sordariomycetes</taxon>
        <taxon>Hypocreomycetidae</taxon>
        <taxon>Hypocreales</taxon>
        <taxon>Clavicipitaceae</taxon>
        <taxon>Conoideocrella</taxon>
    </lineage>
</organism>
<proteinExistence type="inferred from homology"/>
<keyword evidence="3" id="KW-1185">Reference proteome</keyword>
<dbReference type="CDD" id="cd02440">
    <property type="entry name" value="AdoMet_MTases"/>
    <property type="match status" value="1"/>
</dbReference>
<dbReference type="SUPFAM" id="SSF53335">
    <property type="entry name" value="S-adenosyl-L-methionine-dependent methyltransferases"/>
    <property type="match status" value="1"/>
</dbReference>
<comment type="caution">
    <text evidence="2">The sequence shown here is derived from an EMBL/GenBank/DDBJ whole genome shotgun (WGS) entry which is preliminary data.</text>
</comment>
<dbReference type="PANTHER" id="PTHR43591:SF10">
    <property type="entry name" value="ABC TRANSMEMBRANE TYPE-1 DOMAIN-CONTAINING PROTEIN-RELATED"/>
    <property type="match status" value="1"/>
</dbReference>
<dbReference type="AlphaFoldDB" id="A0AAJ0CRC7"/>
<comment type="similarity">
    <text evidence="1">Belongs to the methyltransferase superfamily. LaeA methyltransferase family.</text>
</comment>
<evidence type="ECO:0000256" key="1">
    <source>
        <dbReference type="ARBA" id="ARBA00038158"/>
    </source>
</evidence>
<dbReference type="Pfam" id="PF13489">
    <property type="entry name" value="Methyltransf_23"/>
    <property type="match status" value="1"/>
</dbReference>
<dbReference type="EMBL" id="JASWJB010000065">
    <property type="protein sequence ID" value="KAK2602005.1"/>
    <property type="molecule type" value="Genomic_DNA"/>
</dbReference>
<reference evidence="2" key="1">
    <citation type="submission" date="2023-06" db="EMBL/GenBank/DDBJ databases">
        <title>Conoideocrella luteorostrata (Hypocreales: Clavicipitaceae), a potential biocontrol fungus for elongate hemlock scale in United States Christmas tree production areas.</title>
        <authorList>
            <person name="Barrett H."/>
            <person name="Lovett B."/>
            <person name="Macias A.M."/>
            <person name="Stajich J.E."/>
            <person name="Kasson M.T."/>
        </authorList>
    </citation>
    <scope>NUCLEOTIDE SEQUENCE</scope>
    <source>
        <strain evidence="2">ARSEF 14590</strain>
    </source>
</reference>
<dbReference type="GO" id="GO:0008168">
    <property type="term" value="F:methyltransferase activity"/>
    <property type="evidence" value="ECO:0007669"/>
    <property type="project" value="TreeGrafter"/>
</dbReference>
<gene>
    <name evidence="2" type="ORF">QQS21_004431</name>
</gene>
<dbReference type="Proteomes" id="UP001251528">
    <property type="component" value="Unassembled WGS sequence"/>
</dbReference>
<dbReference type="Gene3D" id="3.40.50.150">
    <property type="entry name" value="Vaccinia Virus protein VP39"/>
    <property type="match status" value="1"/>
</dbReference>
<sequence length="358" mass="41068">MDPTPTSHGAPSIASGDTVISVATSHEADVMQSIENGNYREDGDLNDDTRSLTDSIRQHIVDGGMRYHAYHAGKYAFPNDDLEQYRDDLKHDLTMHLCEQSYFHAPIHEMLQTGAQVLDLGTGTGKWCVEVGDLYPNSQFDGMDLSPIQPDWVPQNVAFMVDDIEHESGWAYPENNFDYIHVRHVIHSIKDRRQMWERIYSHLKPGGYVEIQEFMYVAACDDNSCDGPYAVRDFLHYLEAGLAALGSNLNSIQYIEPELVEAGFTELHYQDLKCPIGPWAKKLRFQECGHLLRDIIMWGLEGLSRRPFRDGLHWTQTQIEMFLIDVRKDLSLEVDRIPPFHSYFPFRSIYGRKPIDAN</sequence>
<evidence type="ECO:0008006" key="4">
    <source>
        <dbReference type="Google" id="ProtNLM"/>
    </source>
</evidence>
<dbReference type="PANTHER" id="PTHR43591">
    <property type="entry name" value="METHYLTRANSFERASE"/>
    <property type="match status" value="1"/>
</dbReference>
<dbReference type="InterPro" id="IPR029063">
    <property type="entry name" value="SAM-dependent_MTases_sf"/>
</dbReference>
<protein>
    <recommendedName>
        <fullName evidence="4">Methyltransferase</fullName>
    </recommendedName>
</protein>
<name>A0AAJ0CRC7_9HYPO</name>